<sequence>MNLIPDKLQHAAKAVVAALGAVVAVLLQVVPSLPDEWQAGLTGVVAVLTAIATYWVPNLQRILNEDPDDSAPAVELGDVDPSEAQDTAEPTDGTGVISDPAVTNPSPDFTPDA</sequence>
<organism evidence="3 4">
    <name type="scientific">Luteimicrobium album</name>
    <dbReference type="NCBI Taxonomy" id="1054550"/>
    <lineage>
        <taxon>Bacteria</taxon>
        <taxon>Bacillati</taxon>
        <taxon>Actinomycetota</taxon>
        <taxon>Actinomycetes</taxon>
        <taxon>Micrococcales</taxon>
        <taxon>Luteimicrobium</taxon>
    </lineage>
</organism>
<proteinExistence type="predicted"/>
<evidence type="ECO:0008006" key="5">
    <source>
        <dbReference type="Google" id="ProtNLM"/>
    </source>
</evidence>
<evidence type="ECO:0000313" key="3">
    <source>
        <dbReference type="EMBL" id="GMA26218.1"/>
    </source>
</evidence>
<accession>A0ABQ6I605</accession>
<dbReference type="RefSeq" id="WP_284294571.1">
    <property type="nucleotide sequence ID" value="NZ_BSUK01000001.1"/>
</dbReference>
<evidence type="ECO:0000256" key="2">
    <source>
        <dbReference type="SAM" id="Phobius"/>
    </source>
</evidence>
<feature type="transmembrane region" description="Helical" evidence="2">
    <location>
        <begin position="37"/>
        <end position="56"/>
    </location>
</feature>
<reference evidence="4" key="1">
    <citation type="journal article" date="2019" name="Int. J. Syst. Evol. Microbiol.">
        <title>The Global Catalogue of Microorganisms (GCM) 10K type strain sequencing project: providing services to taxonomists for standard genome sequencing and annotation.</title>
        <authorList>
            <consortium name="The Broad Institute Genomics Platform"/>
            <consortium name="The Broad Institute Genome Sequencing Center for Infectious Disease"/>
            <person name="Wu L."/>
            <person name="Ma J."/>
        </authorList>
    </citation>
    <scope>NUCLEOTIDE SEQUENCE [LARGE SCALE GENOMIC DNA]</scope>
    <source>
        <strain evidence="4">NBRC 106348</strain>
    </source>
</reference>
<gene>
    <name evidence="3" type="ORF">GCM10025864_39770</name>
</gene>
<evidence type="ECO:0000313" key="4">
    <source>
        <dbReference type="Proteomes" id="UP001157091"/>
    </source>
</evidence>
<keyword evidence="4" id="KW-1185">Reference proteome</keyword>
<comment type="caution">
    <text evidence="3">The sequence shown here is derived from an EMBL/GenBank/DDBJ whole genome shotgun (WGS) entry which is preliminary data.</text>
</comment>
<feature type="region of interest" description="Disordered" evidence="1">
    <location>
        <begin position="65"/>
        <end position="113"/>
    </location>
</feature>
<dbReference type="EMBL" id="BSUK01000001">
    <property type="protein sequence ID" value="GMA26218.1"/>
    <property type="molecule type" value="Genomic_DNA"/>
</dbReference>
<keyword evidence="2" id="KW-1133">Transmembrane helix</keyword>
<feature type="transmembrane region" description="Helical" evidence="2">
    <location>
        <begin position="12"/>
        <end position="31"/>
    </location>
</feature>
<evidence type="ECO:0000256" key="1">
    <source>
        <dbReference type="SAM" id="MobiDB-lite"/>
    </source>
</evidence>
<name>A0ABQ6I605_9MICO</name>
<keyword evidence="2" id="KW-0812">Transmembrane</keyword>
<dbReference type="Proteomes" id="UP001157091">
    <property type="component" value="Unassembled WGS sequence"/>
</dbReference>
<keyword evidence="2" id="KW-0472">Membrane</keyword>
<protein>
    <recommendedName>
        <fullName evidence="5">Holin</fullName>
    </recommendedName>
</protein>